<name>A0A212IWS6_9BACT</name>
<sequence length="145" mass="16134">MAAWYEQYVGKPWKGIPNPPDSYTCGELARAVLRDQCGIDAPEILADAFSLRSCINAMRNPGYYGLRPLAPTEQPQQFDVVFLLRTTMQDHVGIAVDSLDGLMIMHCQQGPGVTMGSIAELHGLGFRHMLWHRHVALDRGTPCPR</sequence>
<dbReference type="RefSeq" id="WP_296934893.1">
    <property type="nucleotide sequence ID" value="NZ_LT598928.1"/>
</dbReference>
<dbReference type="SUPFAM" id="SSF54001">
    <property type="entry name" value="Cysteine proteinases"/>
    <property type="match status" value="1"/>
</dbReference>
<proteinExistence type="predicted"/>
<protein>
    <recommendedName>
        <fullName evidence="2">NlpC/P60 domain-containing protein</fullName>
    </recommendedName>
</protein>
<organism evidence="1">
    <name type="scientific">uncultured Desulfovibrio sp</name>
    <dbReference type="NCBI Taxonomy" id="167968"/>
    <lineage>
        <taxon>Bacteria</taxon>
        <taxon>Pseudomonadati</taxon>
        <taxon>Thermodesulfobacteriota</taxon>
        <taxon>Desulfovibrionia</taxon>
        <taxon>Desulfovibrionales</taxon>
        <taxon>Desulfovibrionaceae</taxon>
        <taxon>Desulfovibrio</taxon>
        <taxon>environmental samples</taxon>
    </lineage>
</organism>
<evidence type="ECO:0008006" key="2">
    <source>
        <dbReference type="Google" id="ProtNLM"/>
    </source>
</evidence>
<dbReference type="Gene3D" id="3.90.1720.10">
    <property type="entry name" value="endopeptidase domain like (from Nostoc punctiforme)"/>
    <property type="match status" value="1"/>
</dbReference>
<accession>A0A212IWS6</accession>
<gene>
    <name evidence="1" type="ORF">KM92DES2_10158</name>
</gene>
<reference evidence="1" key="1">
    <citation type="submission" date="2016-04" db="EMBL/GenBank/DDBJ databases">
        <authorList>
            <person name="Evans L.H."/>
            <person name="Alamgir A."/>
            <person name="Owens N."/>
            <person name="Weber N.D."/>
            <person name="Virtaneva K."/>
            <person name="Barbian K."/>
            <person name="Babar A."/>
            <person name="Rosenke K."/>
        </authorList>
    </citation>
    <scope>NUCLEOTIDE SEQUENCE</scope>
    <source>
        <strain evidence="1">92-2</strain>
    </source>
</reference>
<dbReference type="AlphaFoldDB" id="A0A212IWS6"/>
<dbReference type="EMBL" id="FLUP01000001">
    <property type="protein sequence ID" value="SBV91619.1"/>
    <property type="molecule type" value="Genomic_DNA"/>
</dbReference>
<dbReference type="InterPro" id="IPR038765">
    <property type="entry name" value="Papain-like_cys_pep_sf"/>
</dbReference>
<evidence type="ECO:0000313" key="1">
    <source>
        <dbReference type="EMBL" id="SBV91619.1"/>
    </source>
</evidence>